<dbReference type="Proteomes" id="UP000316371">
    <property type="component" value="Unassembled WGS sequence"/>
</dbReference>
<organism evidence="19 20">
    <name type="scientific">Flavobacterium restrictum</name>
    <dbReference type="NCBI Taxonomy" id="2594428"/>
    <lineage>
        <taxon>Bacteria</taxon>
        <taxon>Pseudomonadati</taxon>
        <taxon>Bacteroidota</taxon>
        <taxon>Flavobacteriia</taxon>
        <taxon>Flavobacteriales</taxon>
        <taxon>Flavobacteriaceae</taxon>
        <taxon>Flavobacterium</taxon>
    </lineage>
</organism>
<dbReference type="GO" id="GO:0015891">
    <property type="term" value="P:siderophore transport"/>
    <property type="evidence" value="ECO:0007669"/>
    <property type="project" value="InterPro"/>
</dbReference>
<dbReference type="RefSeq" id="WP_144255593.1">
    <property type="nucleotide sequence ID" value="NZ_VJZT01000003.1"/>
</dbReference>
<dbReference type="InterPro" id="IPR037066">
    <property type="entry name" value="Plug_dom_sf"/>
</dbReference>
<evidence type="ECO:0000256" key="7">
    <source>
        <dbReference type="ARBA" id="ARBA00022729"/>
    </source>
</evidence>
<reference evidence="19 20" key="1">
    <citation type="submission" date="2019-07" db="EMBL/GenBank/DDBJ databases">
        <title>Novel species of Flavobacterium.</title>
        <authorList>
            <person name="Liu Q."/>
            <person name="Xin Y.-H."/>
        </authorList>
    </citation>
    <scope>NUCLEOTIDE SEQUENCE [LARGE SCALE GENOMIC DNA]</scope>
    <source>
        <strain evidence="19 20">LB1R34</strain>
    </source>
</reference>
<dbReference type="Pfam" id="PF00593">
    <property type="entry name" value="TonB_dep_Rec_b-barrel"/>
    <property type="match status" value="1"/>
</dbReference>
<keyword evidence="12 19" id="KW-0675">Receptor</keyword>
<evidence type="ECO:0000259" key="18">
    <source>
        <dbReference type="Pfam" id="PF07715"/>
    </source>
</evidence>
<evidence type="ECO:0000256" key="1">
    <source>
        <dbReference type="ARBA" id="ARBA00004571"/>
    </source>
</evidence>
<keyword evidence="20" id="KW-1185">Reference proteome</keyword>
<keyword evidence="10 15" id="KW-0798">TonB box</keyword>
<evidence type="ECO:0000256" key="4">
    <source>
        <dbReference type="ARBA" id="ARBA00022452"/>
    </source>
</evidence>
<feature type="domain" description="TonB-dependent receptor plug" evidence="18">
    <location>
        <begin position="80"/>
        <end position="178"/>
    </location>
</feature>
<dbReference type="GO" id="GO:0009279">
    <property type="term" value="C:cell outer membrane"/>
    <property type="evidence" value="ECO:0007669"/>
    <property type="project" value="UniProtKB-SubCell"/>
</dbReference>
<protein>
    <submittedName>
        <fullName evidence="19">TonB-dependent receptor</fullName>
    </submittedName>
</protein>
<keyword evidence="13 14" id="KW-0998">Cell outer membrane</keyword>
<sequence>MKYILVPTLALLFSYNSQAQDMASLTKNNNYNEIQYAVTDSVKAVLDTVKNKKGEILQEVIVTSSQQKNPVTIGKAGIKPMDLPQSVAVVNQATIQNQQITTMTDLLKNTNGVYIMGTTGGYQEEIASRGYALGSSNTFKNGVRYFNGMPVEMSGVEKAEFLKGSAAILFGNVAAGGVMNIVTKKPKFDFGGEVGYRFGSFGVVNPKLDFYGPIGKSKKIAFRVNGTFEKANSFRKEVSSEKYYVNPSLLVKFNDKTQLLVEGDYLKSTATPDFGAGVINYELVAIPRDRFVGVTWGHYDAKQGSATATLTHQINSNWNLSFINALRYYQTDLFSTTRPNNGTLITADGTYTRNLQRSEIKDNYFIQQLDLKGNFKTGTIDHNLLVGVESERYKTLTTAYFGLTKANNNGQAYYDIINIFQPYNSALEKPAPELAKNTLTTAPINRVGFYVQDLISFNEYIKLLAGVRYSYQDTESTVYTYTTQKAVVTNNYDGAFSPRVGLVFQPTKMNSLFASYSNSFTVNTGTDINGNALDPSLIDQVELGSKNTLLKERLYANVTVYQITNSNLAQTSLENGNANTNIKELAGKTQSKGVELDFIYNPAKGLSILAGYSFNEIKYRESNTYIVGSQLLYNPKNTANLNVNYKFESGILNGFNFGLINSYVGTRYAGRSTRIQVQNDARKPVKLDEYIQMDATMGYVINHFGIRAKLSNLTNELSYNMHDDNSLNPIAPRNYSVALNYTF</sequence>
<evidence type="ECO:0000313" key="20">
    <source>
        <dbReference type="Proteomes" id="UP000316371"/>
    </source>
</evidence>
<keyword evidence="4 14" id="KW-1134">Transmembrane beta strand</keyword>
<evidence type="ECO:0000256" key="5">
    <source>
        <dbReference type="ARBA" id="ARBA00022496"/>
    </source>
</evidence>
<keyword evidence="11 14" id="KW-0472">Membrane</keyword>
<evidence type="ECO:0000256" key="11">
    <source>
        <dbReference type="ARBA" id="ARBA00023136"/>
    </source>
</evidence>
<dbReference type="EMBL" id="VJZT01000003">
    <property type="protein sequence ID" value="TRX41406.1"/>
    <property type="molecule type" value="Genomic_DNA"/>
</dbReference>
<evidence type="ECO:0000259" key="17">
    <source>
        <dbReference type="Pfam" id="PF00593"/>
    </source>
</evidence>
<dbReference type="CDD" id="cd01347">
    <property type="entry name" value="ligand_gated_channel"/>
    <property type="match status" value="1"/>
</dbReference>
<dbReference type="AlphaFoldDB" id="A0A553E8P3"/>
<dbReference type="NCBIfam" id="TIGR01783">
    <property type="entry name" value="TonB-siderophor"/>
    <property type="match status" value="1"/>
</dbReference>
<dbReference type="PROSITE" id="PS52016">
    <property type="entry name" value="TONB_DEPENDENT_REC_3"/>
    <property type="match status" value="1"/>
</dbReference>
<evidence type="ECO:0000256" key="3">
    <source>
        <dbReference type="ARBA" id="ARBA00022448"/>
    </source>
</evidence>
<dbReference type="SUPFAM" id="SSF56935">
    <property type="entry name" value="Porins"/>
    <property type="match status" value="1"/>
</dbReference>
<comment type="caution">
    <text evidence="19">The sequence shown here is derived from an EMBL/GenBank/DDBJ whole genome shotgun (WGS) entry which is preliminary data.</text>
</comment>
<dbReference type="InterPro" id="IPR010105">
    <property type="entry name" value="TonB_sidphr_rcpt"/>
</dbReference>
<evidence type="ECO:0000256" key="15">
    <source>
        <dbReference type="RuleBase" id="RU003357"/>
    </source>
</evidence>
<dbReference type="Pfam" id="PF07715">
    <property type="entry name" value="Plug"/>
    <property type="match status" value="1"/>
</dbReference>
<dbReference type="InterPro" id="IPR000531">
    <property type="entry name" value="Beta-barrel_TonB"/>
</dbReference>
<keyword evidence="8" id="KW-0408">Iron</keyword>
<dbReference type="PANTHER" id="PTHR32552:SF68">
    <property type="entry name" value="FERRICHROME OUTER MEMBRANE TRANSPORTER_PHAGE RECEPTOR"/>
    <property type="match status" value="1"/>
</dbReference>
<dbReference type="GO" id="GO:0038023">
    <property type="term" value="F:signaling receptor activity"/>
    <property type="evidence" value="ECO:0007669"/>
    <property type="project" value="InterPro"/>
</dbReference>
<keyword evidence="3 14" id="KW-0813">Transport</keyword>
<evidence type="ECO:0000256" key="6">
    <source>
        <dbReference type="ARBA" id="ARBA00022692"/>
    </source>
</evidence>
<dbReference type="InterPro" id="IPR036942">
    <property type="entry name" value="Beta-barrel_TonB_sf"/>
</dbReference>
<name>A0A553E8P3_9FLAO</name>
<keyword evidence="6 14" id="KW-0812">Transmembrane</keyword>
<evidence type="ECO:0000256" key="10">
    <source>
        <dbReference type="ARBA" id="ARBA00023077"/>
    </source>
</evidence>
<keyword evidence="7 16" id="KW-0732">Signal</keyword>
<feature type="domain" description="TonB-dependent receptor-like beta-barrel" evidence="17">
    <location>
        <begin position="252"/>
        <end position="713"/>
    </location>
</feature>
<comment type="similarity">
    <text evidence="2 14 15">Belongs to the TonB-dependent receptor family.</text>
</comment>
<keyword evidence="5" id="KW-0410">Iron transport</keyword>
<evidence type="ECO:0000256" key="9">
    <source>
        <dbReference type="ARBA" id="ARBA00023065"/>
    </source>
</evidence>
<evidence type="ECO:0000256" key="14">
    <source>
        <dbReference type="PROSITE-ProRule" id="PRU01360"/>
    </source>
</evidence>
<dbReference type="InterPro" id="IPR012910">
    <property type="entry name" value="Plug_dom"/>
</dbReference>
<dbReference type="InterPro" id="IPR039426">
    <property type="entry name" value="TonB-dep_rcpt-like"/>
</dbReference>
<feature type="signal peptide" evidence="16">
    <location>
        <begin position="1"/>
        <end position="19"/>
    </location>
</feature>
<dbReference type="Gene3D" id="2.40.170.20">
    <property type="entry name" value="TonB-dependent receptor, beta-barrel domain"/>
    <property type="match status" value="1"/>
</dbReference>
<evidence type="ECO:0000256" key="8">
    <source>
        <dbReference type="ARBA" id="ARBA00023004"/>
    </source>
</evidence>
<accession>A0A553E8P3</accession>
<proteinExistence type="inferred from homology"/>
<evidence type="ECO:0000256" key="13">
    <source>
        <dbReference type="ARBA" id="ARBA00023237"/>
    </source>
</evidence>
<comment type="subcellular location">
    <subcellularLocation>
        <location evidence="1 14">Cell outer membrane</location>
        <topology evidence="1 14">Multi-pass membrane protein</topology>
    </subcellularLocation>
</comment>
<dbReference type="Gene3D" id="2.170.130.10">
    <property type="entry name" value="TonB-dependent receptor, plug domain"/>
    <property type="match status" value="1"/>
</dbReference>
<evidence type="ECO:0000313" key="19">
    <source>
        <dbReference type="EMBL" id="TRX41406.1"/>
    </source>
</evidence>
<feature type="chain" id="PRO_5021848818" evidence="16">
    <location>
        <begin position="20"/>
        <end position="743"/>
    </location>
</feature>
<evidence type="ECO:0000256" key="2">
    <source>
        <dbReference type="ARBA" id="ARBA00009810"/>
    </source>
</evidence>
<keyword evidence="9" id="KW-0406">Ion transport</keyword>
<dbReference type="OrthoDB" id="9775095at2"/>
<evidence type="ECO:0000256" key="16">
    <source>
        <dbReference type="SAM" id="SignalP"/>
    </source>
</evidence>
<dbReference type="PANTHER" id="PTHR32552">
    <property type="entry name" value="FERRICHROME IRON RECEPTOR-RELATED"/>
    <property type="match status" value="1"/>
</dbReference>
<gene>
    <name evidence="19" type="ORF">FNW21_04720</name>
</gene>
<evidence type="ECO:0000256" key="12">
    <source>
        <dbReference type="ARBA" id="ARBA00023170"/>
    </source>
</evidence>
<dbReference type="GO" id="GO:0015344">
    <property type="term" value="F:siderophore uptake transmembrane transporter activity"/>
    <property type="evidence" value="ECO:0007669"/>
    <property type="project" value="TreeGrafter"/>
</dbReference>